<dbReference type="InterPro" id="IPR006311">
    <property type="entry name" value="TAT_signal"/>
</dbReference>
<dbReference type="PANTHER" id="PTHR31956:SF1">
    <property type="entry name" value="NON-SPECIFIC PHOSPHOLIPASE C1"/>
    <property type="match status" value="1"/>
</dbReference>
<dbReference type="CDD" id="cd16014">
    <property type="entry name" value="PLC"/>
    <property type="match status" value="1"/>
</dbReference>
<evidence type="ECO:0000259" key="4">
    <source>
        <dbReference type="Pfam" id="PF05506"/>
    </source>
</evidence>
<keyword evidence="3" id="KW-0378">Hydrolase</keyword>
<comment type="similarity">
    <text evidence="1">Belongs to the bacterial phospholipase C family.</text>
</comment>
<name>A0A6M3ZY07_9BURK</name>
<dbReference type="InterPro" id="IPR017850">
    <property type="entry name" value="Alkaline_phosphatase_core_sf"/>
</dbReference>
<dbReference type="GO" id="GO:0034480">
    <property type="term" value="F:phosphatidylcholine phospholipase C activity"/>
    <property type="evidence" value="ECO:0007669"/>
    <property type="project" value="UniProtKB-EC"/>
</dbReference>
<evidence type="ECO:0000313" key="5">
    <source>
        <dbReference type="EMBL" id="QJQ02810.1"/>
    </source>
</evidence>
<dbReference type="InterPro" id="IPR008475">
    <property type="entry name" value="PLipase_C_C"/>
</dbReference>
<dbReference type="EC" id="3.1.4.3" evidence="2"/>
<organism evidence="5 6">
    <name type="scientific">Herbaspirillum rubrisubalbicans Os34</name>
    <dbReference type="NCBI Taxonomy" id="1235827"/>
    <lineage>
        <taxon>Bacteria</taxon>
        <taxon>Pseudomonadati</taxon>
        <taxon>Pseudomonadota</taxon>
        <taxon>Betaproteobacteria</taxon>
        <taxon>Burkholderiales</taxon>
        <taxon>Oxalobacteraceae</taxon>
        <taxon>Herbaspirillum</taxon>
    </lineage>
</organism>
<dbReference type="Pfam" id="PF04185">
    <property type="entry name" value="Phosphoesterase"/>
    <property type="match status" value="1"/>
</dbReference>
<evidence type="ECO:0000256" key="3">
    <source>
        <dbReference type="ARBA" id="ARBA00022801"/>
    </source>
</evidence>
<gene>
    <name evidence="5" type="ORF">C798_22040</name>
</gene>
<reference evidence="5 6" key="1">
    <citation type="journal article" date="2012" name="J. Bacteriol.">
        <title>Genome sequence of the pathogenic Herbaspirillum seropedicae strain Os34, isolated from rice roots.</title>
        <authorList>
            <person name="Ye W."/>
            <person name="Ye S."/>
            <person name="Liu J."/>
            <person name="Chang S."/>
            <person name="Chen M."/>
            <person name="Zhu B."/>
            <person name="Guo L."/>
            <person name="An Q."/>
        </authorList>
    </citation>
    <scope>NUCLEOTIDE SEQUENCE [LARGE SCALE GENOMIC DNA]</scope>
    <source>
        <strain evidence="5 6">Os34</strain>
    </source>
</reference>
<dbReference type="RefSeq" id="WP_026052082.1">
    <property type="nucleotide sequence ID" value="NZ_CP008956.1"/>
</dbReference>
<protein>
    <recommendedName>
        <fullName evidence="2">phospholipase C</fullName>
        <ecNumber evidence="2">3.1.4.3</ecNumber>
    </recommendedName>
</protein>
<sequence length="709" mass="78188">MGGHSRRDFLRFSATLAGAASATAMLPASIRKAMAIAPQGRTGSIEDVEHIVVFMQENRSFDHYLGHLSGVRGYNDRFPVTLPNGRPVWFQPRQEDASALIAPFRYDTTDPAMNAQCVGSLSHTWATTHGALNAGRADQWAQQKSNMCMGYHVREDIPFHYALADAFTVCDQYFCSIPGNTHPNRMYLMTGMVDPLGTGGGPLLDNTDYIDNQFSDVKLPPFTWTTYPERLERAGISWQVYQQGTDFDKFSGNYGTNMLASFENFVHAPIGSSLYERGMSTRTVAQLKADVEQGALPQVSWLLPPAVYSEHPDYTPLYGASYLSDILDALTANPEVWSKTVLFVMYDENDGFFDHIVPPQAPTLPGSGKSTVDIALERHVYVTPRQQDQFSADQLPYGLGPRVPMFVVSPWSRGGRVNSQVFDHTSVLQFIERRFGVKEPNISPWRRAVCGDLSSTLDFTRRDASPPRLPDTRRYVAEADQQCRRPVAISAPALDAALSITPQEPGLRPTCALPYALHVNGWLDAQGYTLTLDNVGTQGAHFWVYTDAQGAHAAAAAPRGYTVEAGKQLRDVWAVSAEGYYHLSVWGPNGYFRRFVGQVAADSFAEPDLRTHYEAATGVLTVTLLNPGTMPLTATVSDLAYGQPARTVQVLPGQSVSSRWALAASHHWYDLQWRIAEAPHWLRRLAGHLETGHPSMSDPAATAPVTTAI</sequence>
<proteinExistence type="inferred from homology"/>
<dbReference type="Proteomes" id="UP000501648">
    <property type="component" value="Chromosome"/>
</dbReference>
<dbReference type="Gene3D" id="3.40.720.10">
    <property type="entry name" value="Alkaline Phosphatase, subunit A"/>
    <property type="match status" value="2"/>
</dbReference>
<evidence type="ECO:0000313" key="6">
    <source>
        <dbReference type="Proteomes" id="UP000501648"/>
    </source>
</evidence>
<feature type="domain" description="Bacterial phospholipase C C-terminal" evidence="4">
    <location>
        <begin position="509"/>
        <end position="598"/>
    </location>
</feature>
<evidence type="ECO:0000256" key="2">
    <source>
        <dbReference type="ARBA" id="ARBA00012018"/>
    </source>
</evidence>
<dbReference type="AlphaFoldDB" id="A0A6M3ZY07"/>
<dbReference type="EMBL" id="CP008956">
    <property type="protein sequence ID" value="QJQ02810.1"/>
    <property type="molecule type" value="Genomic_DNA"/>
</dbReference>
<dbReference type="SUPFAM" id="SSF53649">
    <property type="entry name" value="Alkaline phosphatase-like"/>
    <property type="match status" value="1"/>
</dbReference>
<evidence type="ECO:0000256" key="1">
    <source>
        <dbReference type="ARBA" id="ARBA00009717"/>
    </source>
</evidence>
<dbReference type="NCBIfam" id="TIGR03396">
    <property type="entry name" value="PC_PLC"/>
    <property type="match status" value="1"/>
</dbReference>
<dbReference type="PROSITE" id="PS51318">
    <property type="entry name" value="TAT"/>
    <property type="match status" value="1"/>
</dbReference>
<dbReference type="GO" id="GO:0016042">
    <property type="term" value="P:lipid catabolic process"/>
    <property type="evidence" value="ECO:0007669"/>
    <property type="project" value="InterPro"/>
</dbReference>
<accession>A0A6M3ZY07</accession>
<dbReference type="PANTHER" id="PTHR31956">
    <property type="entry name" value="NON-SPECIFIC PHOSPHOLIPASE C4-RELATED"/>
    <property type="match status" value="1"/>
</dbReference>
<dbReference type="InterPro" id="IPR017767">
    <property type="entry name" value="PC-PLC"/>
</dbReference>
<feature type="domain" description="Bacterial phospholipase C C-terminal" evidence="4">
    <location>
        <begin position="607"/>
        <end position="688"/>
    </location>
</feature>
<dbReference type="Pfam" id="PF05506">
    <property type="entry name" value="PLipase_C_C"/>
    <property type="match status" value="2"/>
</dbReference>
<dbReference type="InterPro" id="IPR007312">
    <property type="entry name" value="Phosphoesterase"/>
</dbReference>